<dbReference type="InterPro" id="IPR001461">
    <property type="entry name" value="Aspartic_peptidase_A1"/>
</dbReference>
<organism evidence="5">
    <name type="scientific">Anisakis simplex</name>
    <name type="common">Herring worm</name>
    <dbReference type="NCBI Taxonomy" id="6269"/>
    <lineage>
        <taxon>Eukaryota</taxon>
        <taxon>Metazoa</taxon>
        <taxon>Ecdysozoa</taxon>
        <taxon>Nematoda</taxon>
        <taxon>Chromadorea</taxon>
        <taxon>Rhabditida</taxon>
        <taxon>Spirurina</taxon>
        <taxon>Ascaridomorpha</taxon>
        <taxon>Ascaridoidea</taxon>
        <taxon>Anisakidae</taxon>
        <taxon>Anisakis</taxon>
        <taxon>Anisakis simplex complex</taxon>
    </lineage>
</organism>
<dbReference type="AlphaFoldDB" id="A0A0M3KJH0"/>
<evidence type="ECO:0000256" key="1">
    <source>
        <dbReference type="ARBA" id="ARBA00007447"/>
    </source>
</evidence>
<dbReference type="Gene3D" id="2.40.70.10">
    <property type="entry name" value="Acid Proteases"/>
    <property type="match status" value="1"/>
</dbReference>
<reference evidence="5" key="1">
    <citation type="submission" date="2017-02" db="UniProtKB">
        <authorList>
            <consortium name="WormBaseParasite"/>
        </authorList>
    </citation>
    <scope>IDENTIFICATION</scope>
</reference>
<dbReference type="PANTHER" id="PTHR47966:SF45">
    <property type="entry name" value="PEPTIDASE A1 DOMAIN-CONTAINING PROTEIN"/>
    <property type="match status" value="1"/>
</dbReference>
<dbReference type="SUPFAM" id="SSF50630">
    <property type="entry name" value="Acid proteases"/>
    <property type="match status" value="1"/>
</dbReference>
<name>A0A0M3KJH0_ANISI</name>
<dbReference type="Pfam" id="PF00026">
    <property type="entry name" value="Asp"/>
    <property type="match status" value="1"/>
</dbReference>
<dbReference type="Proteomes" id="UP000267096">
    <property type="component" value="Unassembled WGS sequence"/>
</dbReference>
<proteinExistence type="inferred from homology"/>
<dbReference type="GO" id="GO:0006508">
    <property type="term" value="P:proteolysis"/>
    <property type="evidence" value="ECO:0007669"/>
    <property type="project" value="InterPro"/>
</dbReference>
<dbReference type="PANTHER" id="PTHR47966">
    <property type="entry name" value="BETA-SITE APP-CLEAVING ENZYME, ISOFORM A-RELATED"/>
    <property type="match status" value="1"/>
</dbReference>
<protein>
    <submittedName>
        <fullName evidence="5">Peptidase A1 domain-containing protein</fullName>
    </submittedName>
</protein>
<sequence length="73" mass="8330">MFYSRSVDVDVCKEKDRFNSSASSTYKTNGTKWLIQYGKGSSAGFFGEDVVCVSVFLLDRFDHFDVRSVHKSF</sequence>
<keyword evidence="4" id="KW-1185">Reference proteome</keyword>
<feature type="domain" description="Peptidase A1" evidence="2">
    <location>
        <begin position="1"/>
        <end position="73"/>
    </location>
</feature>
<gene>
    <name evidence="3" type="ORF">ASIM_LOCUS20517</name>
</gene>
<dbReference type="WBParaSite" id="ASIM_0002114401-mRNA-1">
    <property type="protein sequence ID" value="ASIM_0002114401-mRNA-1"/>
    <property type="gene ID" value="ASIM_0002114401"/>
</dbReference>
<evidence type="ECO:0000313" key="4">
    <source>
        <dbReference type="Proteomes" id="UP000267096"/>
    </source>
</evidence>
<dbReference type="InterPro" id="IPR033121">
    <property type="entry name" value="PEPTIDASE_A1"/>
</dbReference>
<evidence type="ECO:0000259" key="2">
    <source>
        <dbReference type="PROSITE" id="PS51767"/>
    </source>
</evidence>
<reference evidence="3 4" key="2">
    <citation type="submission" date="2018-11" db="EMBL/GenBank/DDBJ databases">
        <authorList>
            <consortium name="Pathogen Informatics"/>
        </authorList>
    </citation>
    <scope>NUCLEOTIDE SEQUENCE [LARGE SCALE GENOMIC DNA]</scope>
</reference>
<accession>A0A0M3KJH0</accession>
<dbReference type="GO" id="GO:0005764">
    <property type="term" value="C:lysosome"/>
    <property type="evidence" value="ECO:0007669"/>
    <property type="project" value="TreeGrafter"/>
</dbReference>
<evidence type="ECO:0000313" key="3">
    <source>
        <dbReference type="EMBL" id="VDK77563.1"/>
    </source>
</evidence>
<dbReference type="PROSITE" id="PS51767">
    <property type="entry name" value="PEPTIDASE_A1"/>
    <property type="match status" value="1"/>
</dbReference>
<comment type="similarity">
    <text evidence="1">Belongs to the peptidase A1 family.</text>
</comment>
<evidence type="ECO:0000313" key="5">
    <source>
        <dbReference type="WBParaSite" id="ASIM_0002114401-mRNA-1"/>
    </source>
</evidence>
<dbReference type="InterPro" id="IPR021109">
    <property type="entry name" value="Peptidase_aspartic_dom_sf"/>
</dbReference>
<dbReference type="GO" id="GO:0004190">
    <property type="term" value="F:aspartic-type endopeptidase activity"/>
    <property type="evidence" value="ECO:0007669"/>
    <property type="project" value="InterPro"/>
</dbReference>
<dbReference type="EMBL" id="UYRR01039839">
    <property type="protein sequence ID" value="VDK77563.1"/>
    <property type="molecule type" value="Genomic_DNA"/>
</dbReference>